<name>A0ABR4QJ59_9CEST</name>
<proteinExistence type="predicted"/>
<dbReference type="Gene3D" id="3.30.530.20">
    <property type="match status" value="1"/>
</dbReference>
<evidence type="ECO:0000313" key="3">
    <source>
        <dbReference type="EMBL" id="KAL5109602.1"/>
    </source>
</evidence>
<dbReference type="EMBL" id="JAKROA010000003">
    <property type="protein sequence ID" value="KAL5109602.1"/>
    <property type="molecule type" value="Genomic_DNA"/>
</dbReference>
<dbReference type="Pfam" id="PF01852">
    <property type="entry name" value="START"/>
    <property type="match status" value="1"/>
</dbReference>
<dbReference type="Proteomes" id="UP001651158">
    <property type="component" value="Unassembled WGS sequence"/>
</dbReference>
<evidence type="ECO:0000256" key="1">
    <source>
        <dbReference type="SAM" id="MobiDB-lite"/>
    </source>
</evidence>
<gene>
    <name evidence="3" type="ORF">TcWFU_010392</name>
</gene>
<feature type="compositionally biased region" description="Acidic residues" evidence="1">
    <location>
        <begin position="268"/>
        <end position="278"/>
    </location>
</feature>
<dbReference type="InterPro" id="IPR002913">
    <property type="entry name" value="START_lipid-bd_dom"/>
</dbReference>
<feature type="compositionally biased region" description="Polar residues" evidence="1">
    <location>
        <begin position="283"/>
        <end position="297"/>
    </location>
</feature>
<evidence type="ECO:0000259" key="2">
    <source>
        <dbReference type="PROSITE" id="PS50848"/>
    </source>
</evidence>
<dbReference type="PANTHER" id="PTHR19308">
    <property type="entry name" value="PHOSPHATIDYLCHOLINE TRANSFER PROTEIN"/>
    <property type="match status" value="1"/>
</dbReference>
<dbReference type="InterPro" id="IPR023393">
    <property type="entry name" value="START-like_dom_sf"/>
</dbReference>
<keyword evidence="4" id="KW-1185">Reference proteome</keyword>
<reference evidence="3 4" key="1">
    <citation type="journal article" date="2022" name="Front. Cell. Infect. Microbiol.">
        <title>The Genomes of Two Strains of Taenia crassiceps the Animal Model for the Study of Human Cysticercosis.</title>
        <authorList>
            <person name="Bobes R.J."/>
            <person name="Estrada K."/>
            <person name="Rios-Valencia D.G."/>
            <person name="Calderon-Gallegos A."/>
            <person name="de la Torre P."/>
            <person name="Carrero J.C."/>
            <person name="Sanchez-Flores A."/>
            <person name="Laclette J.P."/>
        </authorList>
    </citation>
    <scope>NUCLEOTIDE SEQUENCE [LARGE SCALE GENOMIC DNA]</scope>
    <source>
        <strain evidence="3">WFUcys</strain>
    </source>
</reference>
<dbReference type="PROSITE" id="PS50848">
    <property type="entry name" value="START"/>
    <property type="match status" value="1"/>
</dbReference>
<dbReference type="InterPro" id="IPR051213">
    <property type="entry name" value="START_lipid_transfer"/>
</dbReference>
<accession>A0ABR4QJ59</accession>
<dbReference type="SUPFAM" id="SSF55961">
    <property type="entry name" value="Bet v1-like"/>
    <property type="match status" value="1"/>
</dbReference>
<comment type="caution">
    <text evidence="3">The sequence shown here is derived from an EMBL/GenBank/DDBJ whole genome shotgun (WGS) entry which is preliminary data.</text>
</comment>
<feature type="region of interest" description="Disordered" evidence="1">
    <location>
        <begin position="253"/>
        <end position="308"/>
    </location>
</feature>
<evidence type="ECO:0000313" key="4">
    <source>
        <dbReference type="Proteomes" id="UP001651158"/>
    </source>
</evidence>
<protein>
    <submittedName>
        <fullName evidence="3">START domain-containing protein 10</fullName>
    </submittedName>
</protein>
<dbReference type="PANTHER" id="PTHR19308:SF14">
    <property type="entry name" value="START DOMAIN-CONTAINING PROTEIN"/>
    <property type="match status" value="1"/>
</dbReference>
<organism evidence="3 4">
    <name type="scientific">Taenia crassiceps</name>
    <dbReference type="NCBI Taxonomy" id="6207"/>
    <lineage>
        <taxon>Eukaryota</taxon>
        <taxon>Metazoa</taxon>
        <taxon>Spiralia</taxon>
        <taxon>Lophotrochozoa</taxon>
        <taxon>Platyhelminthes</taxon>
        <taxon>Cestoda</taxon>
        <taxon>Eucestoda</taxon>
        <taxon>Cyclophyllidea</taxon>
        <taxon>Taeniidae</taxon>
        <taxon>Taenia</taxon>
    </lineage>
</organism>
<sequence>MNSKYSYVLRTLKNLGTFFKCRPNYSSTASPRHYKVRPNSLNISMTDDVGKVVVPQKSDFDCFIELATDPLGWMKHYSSKSKYLPITAYTKIVHGNVVRAAKDPEFRKTWDDCMKEGSRICYVAPNSEIGYYRMKSPFGLKDRDFVNQRSCVVHKKMPPVEGVQRGISYVTGYLIKVLTPDSCDFTYISHSDPRGKVPSWVVNASVKTVGPIIVKRLYEAARTYTAWKANHDPDLKPWSNFHQMQELPPLDPADVGMLNTEGLGNDNGDADGEEEIPDESLLVPSNSDRGQSLNSVDNWLPIKGVDKA</sequence>
<feature type="domain" description="START" evidence="2">
    <location>
        <begin position="103"/>
        <end position="226"/>
    </location>
</feature>